<dbReference type="Pfam" id="PF01040">
    <property type="entry name" value="UbiA"/>
    <property type="match status" value="1"/>
</dbReference>
<feature type="transmembrane region" description="Helical" evidence="7">
    <location>
        <begin position="75"/>
        <end position="93"/>
    </location>
</feature>
<reference evidence="8 9" key="1">
    <citation type="journal article" date="2016" name="Biochim. Biophys. Acta">
        <title>Characterization of red-shifted phycobilisomes isolated from the chlorophyll f-containing cyanobacterium Halomicronema hongdechloris.</title>
        <authorList>
            <person name="Li Y."/>
            <person name="Lin Y."/>
            <person name="Garvey C.J."/>
            <person name="Birch D."/>
            <person name="Corkery R.W."/>
            <person name="Loughlin P.C."/>
            <person name="Scheer H."/>
            <person name="Willows R.D."/>
            <person name="Chen M."/>
        </authorList>
    </citation>
    <scope>NUCLEOTIDE SEQUENCE [LARGE SCALE GENOMIC DNA]</scope>
    <source>
        <strain evidence="8 9">C2206</strain>
    </source>
</reference>
<keyword evidence="4 7" id="KW-0812">Transmembrane</keyword>
<dbReference type="PANTHER" id="PTHR43009">
    <property type="entry name" value="HOMOGENTISATE SOLANESYLTRANSFERASE, CHLOROPLASTIC"/>
    <property type="match status" value="1"/>
</dbReference>
<dbReference type="KEGG" id="hhg:XM38_037660"/>
<dbReference type="PANTHER" id="PTHR43009:SF7">
    <property type="entry name" value="HOMOGENTISATE GERANYLGERANYLTRANSFERASE, CHLOROPLASTIC"/>
    <property type="match status" value="1"/>
</dbReference>
<keyword evidence="6 7" id="KW-0472">Membrane</keyword>
<dbReference type="GO" id="GO:0016765">
    <property type="term" value="F:transferase activity, transferring alkyl or aryl (other than methyl) groups"/>
    <property type="evidence" value="ECO:0007669"/>
    <property type="project" value="InterPro"/>
</dbReference>
<dbReference type="GO" id="GO:0016020">
    <property type="term" value="C:membrane"/>
    <property type="evidence" value="ECO:0007669"/>
    <property type="project" value="UniProtKB-SubCell"/>
</dbReference>
<comment type="subcellular location">
    <subcellularLocation>
        <location evidence="1">Membrane</location>
        <topology evidence="1">Multi-pass membrane protein</topology>
    </subcellularLocation>
</comment>
<dbReference type="Proteomes" id="UP000191901">
    <property type="component" value="Chromosome"/>
</dbReference>
<protein>
    <submittedName>
        <fullName evidence="8">Homogentisate phytyltransferase</fullName>
    </submittedName>
</protein>
<accession>A0A1Z3HRP3</accession>
<name>A0A1Z3HRP3_9CYAN</name>
<evidence type="ECO:0000256" key="4">
    <source>
        <dbReference type="ARBA" id="ARBA00022692"/>
    </source>
</evidence>
<dbReference type="InterPro" id="IPR000537">
    <property type="entry name" value="UbiA_prenyltransferase"/>
</dbReference>
<proteinExistence type="inferred from homology"/>
<keyword evidence="5 7" id="KW-1133">Transmembrane helix</keyword>
<feature type="transmembrane region" description="Helical" evidence="7">
    <location>
        <begin position="39"/>
        <end position="63"/>
    </location>
</feature>
<dbReference type="EMBL" id="CP021983">
    <property type="protein sequence ID" value="ASC72807.1"/>
    <property type="molecule type" value="Genomic_DNA"/>
</dbReference>
<feature type="transmembrane region" description="Helical" evidence="7">
    <location>
        <begin position="12"/>
        <end position="32"/>
    </location>
</feature>
<gene>
    <name evidence="8" type="ORF">XM38_037660</name>
</gene>
<evidence type="ECO:0000256" key="1">
    <source>
        <dbReference type="ARBA" id="ARBA00004141"/>
    </source>
</evidence>
<keyword evidence="3" id="KW-0808">Transferase</keyword>
<evidence type="ECO:0000256" key="6">
    <source>
        <dbReference type="ARBA" id="ARBA00023136"/>
    </source>
</evidence>
<dbReference type="AlphaFoldDB" id="A0A1Z3HRP3"/>
<evidence type="ECO:0000256" key="5">
    <source>
        <dbReference type="ARBA" id="ARBA00022989"/>
    </source>
</evidence>
<evidence type="ECO:0000313" key="9">
    <source>
        <dbReference type="Proteomes" id="UP000191901"/>
    </source>
</evidence>
<sequence length="197" mass="21071">MIVALGPRRGGGGYLFATVAISVVIGTAYSLPPIRLKRFAVWASACILVVRGVVVNLGLFLYFAAAQQSPGIPPIIWALTGFVVVFSVAIAIFKDIPDIEGDRQYNIRTFTVRLGQRTVFNLARGLLTLAYRRYDASGSLAANRQPSRASHGPWSGPRQLLVAESAGYLAPRPPADGSGFPIAAFTRSSGGSFSWNT</sequence>
<evidence type="ECO:0000256" key="2">
    <source>
        <dbReference type="ARBA" id="ARBA00005985"/>
    </source>
</evidence>
<comment type="similarity">
    <text evidence="2">Belongs to the UbiA prenyltransferase family.</text>
</comment>
<evidence type="ECO:0000256" key="7">
    <source>
        <dbReference type="SAM" id="Phobius"/>
    </source>
</evidence>
<evidence type="ECO:0000256" key="3">
    <source>
        <dbReference type="ARBA" id="ARBA00022679"/>
    </source>
</evidence>
<evidence type="ECO:0000313" key="8">
    <source>
        <dbReference type="EMBL" id="ASC72807.1"/>
    </source>
</evidence>
<organism evidence="8 9">
    <name type="scientific">Halomicronema hongdechloris C2206</name>
    <dbReference type="NCBI Taxonomy" id="1641165"/>
    <lineage>
        <taxon>Bacteria</taxon>
        <taxon>Bacillati</taxon>
        <taxon>Cyanobacteriota</taxon>
        <taxon>Cyanophyceae</taxon>
        <taxon>Nodosilineales</taxon>
        <taxon>Nodosilineaceae</taxon>
        <taxon>Halomicronema</taxon>
    </lineage>
</organism>
<keyword evidence="9" id="KW-1185">Reference proteome</keyword>